<dbReference type="EMBL" id="AUZX01007907">
    <property type="protein sequence ID" value="EQD57794.1"/>
    <property type="molecule type" value="Genomic_DNA"/>
</dbReference>
<reference evidence="1" key="1">
    <citation type="submission" date="2013-08" db="EMBL/GenBank/DDBJ databases">
        <authorList>
            <person name="Mendez C."/>
            <person name="Richter M."/>
            <person name="Ferrer M."/>
            <person name="Sanchez J."/>
        </authorList>
    </citation>
    <scope>NUCLEOTIDE SEQUENCE</scope>
</reference>
<proteinExistence type="predicted"/>
<sequence length="157" mass="18124">MSTDFDGLLKADVEAARSADSTVAMSCEGAPPEIYLQDFQIWDARIRTCPLYSFLYHEYANGHEGFYTNRVNDEALRLSVGRALVTGYMMNFTLRNKGLIEYDWDQPWTRAIPDQSAIRDWAKRVNQFRSGVARDYLVYGRMLRPWKVSNVTEHDLG</sequence>
<reference evidence="1" key="2">
    <citation type="journal article" date="2014" name="ISME J.">
        <title>Microbial stratification in low pH oxic and suboxic macroscopic growths along an acid mine drainage.</title>
        <authorList>
            <person name="Mendez-Garcia C."/>
            <person name="Mesa V."/>
            <person name="Sprenger R.R."/>
            <person name="Richter M."/>
            <person name="Diez M.S."/>
            <person name="Solano J."/>
            <person name="Bargiela R."/>
            <person name="Golyshina O.V."/>
            <person name="Manteca A."/>
            <person name="Ramos J.L."/>
            <person name="Gallego J.R."/>
            <person name="Llorente I."/>
            <person name="Martins Dos Santos V.A."/>
            <person name="Jensen O.N."/>
            <person name="Pelaez A.I."/>
            <person name="Sanchez J."/>
            <person name="Ferrer M."/>
        </authorList>
    </citation>
    <scope>NUCLEOTIDE SEQUENCE</scope>
</reference>
<comment type="caution">
    <text evidence="1">The sequence shown here is derived from an EMBL/GenBank/DDBJ whole genome shotgun (WGS) entry which is preliminary data.</text>
</comment>
<organism evidence="1">
    <name type="scientific">mine drainage metagenome</name>
    <dbReference type="NCBI Taxonomy" id="410659"/>
    <lineage>
        <taxon>unclassified sequences</taxon>
        <taxon>metagenomes</taxon>
        <taxon>ecological metagenomes</taxon>
    </lineage>
</organism>
<accession>T1BXB5</accession>
<evidence type="ECO:0000313" key="1">
    <source>
        <dbReference type="EMBL" id="EQD57794.1"/>
    </source>
</evidence>
<name>T1BXB5_9ZZZZ</name>
<protein>
    <submittedName>
        <fullName evidence="1">Uncharacterized protein</fullName>
    </submittedName>
</protein>
<gene>
    <name evidence="1" type="ORF">B1A_11084</name>
</gene>
<dbReference type="AlphaFoldDB" id="T1BXB5"/>
<feature type="non-terminal residue" evidence="1">
    <location>
        <position position="157"/>
    </location>
</feature>